<feature type="domain" description="Aminoglycoside phosphotransferase" evidence="3">
    <location>
        <begin position="1543"/>
        <end position="1736"/>
    </location>
</feature>
<proteinExistence type="predicted"/>
<dbReference type="RefSeq" id="WP_155542065.1">
    <property type="nucleotide sequence ID" value="NZ_CABVGP010000001.1"/>
</dbReference>
<name>A0A6I8LI92_9PSEU</name>
<feature type="transmembrane region" description="Helical" evidence="2">
    <location>
        <begin position="1238"/>
        <end position="1258"/>
    </location>
</feature>
<keyword evidence="2" id="KW-0472">Membrane</keyword>
<keyword evidence="2" id="KW-0812">Transmembrane</keyword>
<evidence type="ECO:0000259" key="3">
    <source>
        <dbReference type="Pfam" id="PF01636"/>
    </source>
</evidence>
<feature type="compositionally biased region" description="Basic and acidic residues" evidence="1">
    <location>
        <begin position="485"/>
        <end position="494"/>
    </location>
</feature>
<keyword evidence="5" id="KW-1185">Reference proteome</keyword>
<feature type="compositionally biased region" description="Pro residues" evidence="1">
    <location>
        <begin position="82"/>
        <end position="93"/>
    </location>
</feature>
<feature type="compositionally biased region" description="Low complexity" evidence="1">
    <location>
        <begin position="105"/>
        <end position="118"/>
    </location>
</feature>
<dbReference type="Gene3D" id="1.10.220.10">
    <property type="entry name" value="Annexin"/>
    <property type="match status" value="2"/>
</dbReference>
<dbReference type="SUPFAM" id="SSF56112">
    <property type="entry name" value="Protein kinase-like (PK-like)"/>
    <property type="match status" value="1"/>
</dbReference>
<evidence type="ECO:0000313" key="4">
    <source>
        <dbReference type="EMBL" id="VVJ16771.1"/>
    </source>
</evidence>
<organism evidence="4 5">
    <name type="scientific">Amycolatopsis camponoti</name>
    <dbReference type="NCBI Taxonomy" id="2606593"/>
    <lineage>
        <taxon>Bacteria</taxon>
        <taxon>Bacillati</taxon>
        <taxon>Actinomycetota</taxon>
        <taxon>Actinomycetes</taxon>
        <taxon>Pseudonocardiales</taxon>
        <taxon>Pseudonocardiaceae</taxon>
        <taxon>Amycolatopsis</taxon>
    </lineage>
</organism>
<feature type="compositionally biased region" description="Low complexity" evidence="1">
    <location>
        <begin position="15"/>
        <end position="35"/>
    </location>
</feature>
<protein>
    <recommendedName>
        <fullName evidence="3">Aminoglycoside phosphotransferase domain-containing protein</fullName>
    </recommendedName>
</protein>
<feature type="compositionally biased region" description="Low complexity" evidence="1">
    <location>
        <begin position="70"/>
        <end position="81"/>
    </location>
</feature>
<feature type="region of interest" description="Disordered" evidence="1">
    <location>
        <begin position="1"/>
        <end position="35"/>
    </location>
</feature>
<gene>
    <name evidence="4" type="ORF">AA23TX_01792</name>
</gene>
<dbReference type="InterPro" id="IPR037104">
    <property type="entry name" value="Annexin_sf"/>
</dbReference>
<keyword evidence="2" id="KW-1133">Transmembrane helix</keyword>
<dbReference type="GO" id="GO:0005509">
    <property type="term" value="F:calcium ion binding"/>
    <property type="evidence" value="ECO:0007669"/>
    <property type="project" value="InterPro"/>
</dbReference>
<dbReference type="EMBL" id="CABVGP010000001">
    <property type="protein sequence ID" value="VVJ16771.1"/>
    <property type="molecule type" value="Genomic_DNA"/>
</dbReference>
<dbReference type="InterPro" id="IPR011009">
    <property type="entry name" value="Kinase-like_dom_sf"/>
</dbReference>
<sequence>MAVPLKVRAPQPATPVVSAAPGPRAAAPGPAASKPVAGNAAVAAEMSGTRPGWSGRLLAGQNLVGNQAVAAAAKAGPTGRTPRPPAKPAPPLPKDPKTTEDRAKAAAAPSAGVAGRPVDGVRLDGPLRLALPSFARRFDAPAALPPVRAPGAGDRDALASASRAFARLVDRARRAHEAQRSLLERLGRAAVDRHDRVDGRARSRVAAAEHELDDLRLDSLGTVDAAYEEGTVGLDLAVRRGRRQVASASASALRRVRANADTAGEQVTAIVNDLAVGYTDLLEQSAVAITTASGQAIAAVQAYGASAAKLFPGGATPMVEAENEARRQAVPSVADAAVKTLADASKTQSDAYRAQIQPVRDKFNESELAKALETRKTEIDTKGRAAVRKATSTAYGALGKQATSGHEALRRMAGEARESIAVRHKAARDRLVDDANALLHGSHAQAGAELTGLGTAATTGLAAFGQVTTSVRDGLEPAAENGAESLRRTTEKAVGDTGPKVDQLGVAQQRLVTRADASTGAVVNEVERTATTASGRARAELAAALRGTGKAAAQGIAGFVGGHDASFAATARGIRQVADAWAMPLKQVFGTAVRKTKAAMTAPFTEWKTATDAGRDKYIREIFTPFLDPGKRLAGEIDAAAVGVASDLEKREFALVDAFGGWGTDEAKVSRSLRGLTPAQARALRWLYESAHGTLDAALTDELSGDELESARAYLRGDQAAGAAAELRASTHWYNDDEARIEELMRNLKPEELEKLKGSREGAEALAEVRDSLGGTDLKVFDALAAGNQNLADAFRMKDRIDDARRAGDLDAIHDTLIEYGKAPAERGRAQATADERRVAVQQELAGIIGGTTGVSPQQAAAAVEKYTLAPIEVTVTDAEGGSTVETREITGANRDLAVALIRGGENTVAARAARLGVETQRPGGPNLLKLDAALVDPRLKPGAKVPEQDRKAALDERDEVFRKYAADYGGGAQAGTPASAKTYLEGQLKTAYGDDKDAGELAVRLAHEDYPTPKTAALALEYASKGAGTDEELMFRFVERMDRDEIAAMRVEYQGLTGTALDDDLGTFGGQGWFTELSGDERLRMERALLGVPRNDRERAEVAAFTMQQQRDETGWLGSWLAGDSMADRDLASAQSRLTTSLGGATVRVDDKGDPVWTDAAGRPIAAGGGLFDKDGKYTGADPREFASAVRVSKLAAGNYAAAIDRYASVLTTAVMVIGAIAAAVATVATGGAASPLLIAAIAGLTGLGSMAVHSAVSGGRYGWEQAAVDLGMTAVQALTAGVGQHLSIVARGGAQSLAAGMTTLRSAEGLAPTMGGITGSTLGDLLVIGGATGGLGGFGGALLDEATWRKGLGEGFAALLEATLTGALAGMASTVTSQAFESLPAGRGTTLGEALGGSLAARTALRGTSSFLGGATGKGVELGIGAATGKLPGDAGDILQEMGKAGLESAVQESAAGPLEKPARLRGPAESVEVARRAARSTRTDTGDVAPGAVANLLRKLPGLPDDSPASIRALVATVFDGDVVLEPVGGYDGRARTTRPVYRVTVDGEPAGYVKIVPDGAEFARELSAADRLGQAELNGFGVPDVLAVASVPGPEGTRRGALFSAAAPGVSVDALLRRVPLAWDRDRAMDDLRRAVTGVAEGMAELHRGGERQASPAYLAPHAATIREHLAELAARRPLLDELGIDLDRIQAALDTTLARAMADPGPAGLAHGDAHLGNFLWDADAGVSMIDAPTLHQSMNAAGDAIGTPARDVSLFTQRIGHFGYESGLSPAEITQLRQDFADAYVRGGGPDVPVPVRAMFDARAAAHRLARAMTRLEERPDPRRAPDVGAATAALQDALGLDSTTANRLAERFAGQLPGTPDYRRAWTAIDNVRSYLQTTADPEVRARFEAQYGGKIRELQSDQAKKFKALWDDLFPHQRDEFTLSPEKSRQAEEVVRALAADARGLMDRLAEFAVTTGDPALARDTVGRTADLKGTAAWEASFRATQTKIDDVVAGFTYHGQEIGYIGSMKSGLRGPHKGKTRFDPYDFDVDLYVVVDRETFAEFAAEYPDLLDTEGTKIMPDGGEPEDLVRLGRRIGAALKEKFPHVKGIEDSTIALRAEQPW</sequence>
<dbReference type="Pfam" id="PF01636">
    <property type="entry name" value="APH"/>
    <property type="match status" value="1"/>
</dbReference>
<dbReference type="Proteomes" id="UP000399805">
    <property type="component" value="Unassembled WGS sequence"/>
</dbReference>
<reference evidence="4 5" key="1">
    <citation type="submission" date="2019-09" db="EMBL/GenBank/DDBJ databases">
        <authorList>
            <person name="Leyn A S."/>
        </authorList>
    </citation>
    <scope>NUCLEOTIDE SEQUENCE [LARGE SCALE GENOMIC DNA]</scope>
    <source>
        <strain evidence="4">AA231_1</strain>
    </source>
</reference>
<dbReference type="GO" id="GO:0005544">
    <property type="term" value="F:calcium-dependent phospholipid binding"/>
    <property type="evidence" value="ECO:0007669"/>
    <property type="project" value="InterPro"/>
</dbReference>
<feature type="region of interest" description="Disordered" evidence="1">
    <location>
        <begin position="70"/>
        <end position="122"/>
    </location>
</feature>
<evidence type="ECO:0000256" key="2">
    <source>
        <dbReference type="SAM" id="Phobius"/>
    </source>
</evidence>
<evidence type="ECO:0000256" key="1">
    <source>
        <dbReference type="SAM" id="MobiDB-lite"/>
    </source>
</evidence>
<feature type="region of interest" description="Disordered" evidence="1">
    <location>
        <begin position="477"/>
        <end position="499"/>
    </location>
</feature>
<evidence type="ECO:0000313" key="5">
    <source>
        <dbReference type="Proteomes" id="UP000399805"/>
    </source>
</evidence>
<dbReference type="SUPFAM" id="SSF47874">
    <property type="entry name" value="Annexin"/>
    <property type="match status" value="1"/>
</dbReference>
<dbReference type="InterPro" id="IPR002575">
    <property type="entry name" value="Aminoglycoside_PTrfase"/>
</dbReference>
<accession>A0A6I8LI92</accession>
<feature type="compositionally biased region" description="Basic and acidic residues" evidence="1">
    <location>
        <begin position="94"/>
        <end position="104"/>
    </location>
</feature>
<feature type="transmembrane region" description="Helical" evidence="2">
    <location>
        <begin position="1208"/>
        <end position="1231"/>
    </location>
</feature>
<feature type="region of interest" description="Disordered" evidence="1">
    <location>
        <begin position="1454"/>
        <end position="1473"/>
    </location>
</feature>